<feature type="compositionally biased region" description="Low complexity" evidence="1">
    <location>
        <begin position="902"/>
        <end position="918"/>
    </location>
</feature>
<proteinExistence type="predicted"/>
<feature type="region of interest" description="Disordered" evidence="1">
    <location>
        <begin position="17"/>
        <end position="92"/>
    </location>
</feature>
<organism evidence="2 3">
    <name type="scientific">Dinoponera quadriceps</name>
    <name type="common">South American ant</name>
    <dbReference type="NCBI Taxonomy" id="609295"/>
    <lineage>
        <taxon>Eukaryota</taxon>
        <taxon>Metazoa</taxon>
        <taxon>Ecdysozoa</taxon>
        <taxon>Arthropoda</taxon>
        <taxon>Hexapoda</taxon>
        <taxon>Insecta</taxon>
        <taxon>Pterygota</taxon>
        <taxon>Neoptera</taxon>
        <taxon>Endopterygota</taxon>
        <taxon>Hymenoptera</taxon>
        <taxon>Apocrita</taxon>
        <taxon>Aculeata</taxon>
        <taxon>Formicoidea</taxon>
        <taxon>Formicidae</taxon>
        <taxon>Ponerinae</taxon>
        <taxon>Ponerini</taxon>
        <taxon>Dinoponera</taxon>
    </lineage>
</organism>
<accession>A0A6P3XDC2</accession>
<feature type="region of interest" description="Disordered" evidence="1">
    <location>
        <begin position="592"/>
        <end position="704"/>
    </location>
</feature>
<evidence type="ECO:0000313" key="3">
    <source>
        <dbReference type="RefSeq" id="XP_014476203.1"/>
    </source>
</evidence>
<feature type="region of interest" description="Disordered" evidence="1">
    <location>
        <begin position="394"/>
        <end position="418"/>
    </location>
</feature>
<feature type="region of interest" description="Disordered" evidence="1">
    <location>
        <begin position="723"/>
        <end position="755"/>
    </location>
</feature>
<feature type="region of interest" description="Disordered" evidence="1">
    <location>
        <begin position="503"/>
        <end position="537"/>
    </location>
</feature>
<dbReference type="GeneID" id="106745265"/>
<dbReference type="RefSeq" id="XP_014476203.1">
    <property type="nucleotide sequence ID" value="XM_014620717.1"/>
</dbReference>
<reference evidence="3" key="1">
    <citation type="submission" date="2025-08" db="UniProtKB">
        <authorList>
            <consortium name="RefSeq"/>
        </authorList>
    </citation>
    <scope>IDENTIFICATION</scope>
</reference>
<feature type="compositionally biased region" description="Polar residues" evidence="1">
    <location>
        <begin position="650"/>
        <end position="666"/>
    </location>
</feature>
<feature type="compositionally biased region" description="Low complexity" evidence="1">
    <location>
        <begin position="25"/>
        <end position="42"/>
    </location>
</feature>
<dbReference type="KEGG" id="dqu:106745265"/>
<evidence type="ECO:0000313" key="2">
    <source>
        <dbReference type="Proteomes" id="UP000515204"/>
    </source>
</evidence>
<feature type="compositionally biased region" description="Polar residues" evidence="1">
    <location>
        <begin position="67"/>
        <end position="81"/>
    </location>
</feature>
<feature type="region of interest" description="Disordered" evidence="1">
    <location>
        <begin position="902"/>
        <end position="930"/>
    </location>
</feature>
<evidence type="ECO:0000256" key="1">
    <source>
        <dbReference type="SAM" id="MobiDB-lite"/>
    </source>
</evidence>
<sequence>MPTDDDYGRRDRLLLHQHPIAQYGSSSSPLPESTVSNSSSVVGLQISPNKPNDCFKQQTQQQQLQQSSDLRAVTSTASQLGTERYQSDQHTQNNEHVGVRMVDRHEKSAEKPTIDFSKCGEGRPSSCDRFGHYQAQSGEHANRMGIERHEKTTDKSSVDYAKCGEARQSNCERYGHYQAQNGDQAHVVGVRMAERHEKPPDKQAIDFTKCIGDGRQPNCERFGHYQTPTFGQSPLQGHYGAVRTADRFARFNDLSALHGTEQRGVVVVPPPTCADRYSICNPELRFDTSTTTNEAGEYANANALASTFSTETFPSPPSPAPANDRFVPPPPLSPSPSEKYASSQSLAGYPVADRILPPNSPGSKYGAGGTAPASPMPSKERFASAERLLAGQQSVAGDAKDQQRYAGPSDRLLSGSSPVLGGLQTGLQSNSLYAKDTRYTAISADRLLSSSPIHAPVPERFIGKSERYLAESPIHDRYPRQDPTTGTHHERYSAMATATERFLSNSPNPESAHQRYSSSDRSSLQATSSSIEQTRRLYTDRGVETVCQKYTDRSTTSPASADFNRYSGFPEVSASQTRYVSSNDRFNDLAQQRCGQSRSSADRFSSDRYLAGSSPAHDGRLSNAETPRYIVSSTERLLAPTSSSPTSSSETGTRYHSPYMTTTGTQSSASSDRFASISPEASPSVHRGNGSGGSGSNGSSYQNTKSNIDKYLVSKSVQSSYDRYSVSDQSDHQYGQDRYFASGSSNDRFQTSTGSDRFHAAADRYSPARSVADKYLSLPKPKDRFTGRITPISCTTAVATSSTDRSYGSSSVSYVPPTAHTPVERYIPQPPPEVLYPDRYVDRYVPPAVHTPTDRYVPANDPGDPYMRRDLGFHHHYRLPPPAGYPYQTHFRFRGFAYATSSRLGGSPGSSSSSSTTSNQRETFATSPLLRPKVRASTVEFATTAGTVGGAATTTATVGVGVTVGRHVCANPVACCGDTSTNGRTCCQMRRSLPPGTLPTIPAQTSS</sequence>
<dbReference type="Proteomes" id="UP000515204">
    <property type="component" value="Unplaced"/>
</dbReference>
<dbReference type="OrthoDB" id="2146116at2759"/>
<name>A0A6P3XDC2_DINQU</name>
<protein>
    <submittedName>
        <fullName evidence="3">Uncharacterized protein LOC106745265</fullName>
    </submittedName>
</protein>
<dbReference type="AlphaFoldDB" id="A0A6P3XDC2"/>
<keyword evidence="2" id="KW-1185">Reference proteome</keyword>
<feature type="compositionally biased region" description="Low complexity" evidence="1">
    <location>
        <begin position="640"/>
        <end position="649"/>
    </location>
</feature>
<feature type="compositionally biased region" description="Polar residues" evidence="1">
    <location>
        <begin position="503"/>
        <end position="532"/>
    </location>
</feature>
<feature type="compositionally biased region" description="Low complexity" evidence="1">
    <location>
        <begin position="667"/>
        <end position="678"/>
    </location>
</feature>
<feature type="compositionally biased region" description="Polar residues" evidence="1">
    <location>
        <begin position="742"/>
        <end position="755"/>
    </location>
</feature>
<feature type="compositionally biased region" description="Low complexity" evidence="1">
    <location>
        <begin position="57"/>
        <end position="66"/>
    </location>
</feature>
<gene>
    <name evidence="3" type="primary">LOC106745265</name>
</gene>
<feature type="region of interest" description="Disordered" evidence="1">
    <location>
        <begin position="309"/>
        <end position="381"/>
    </location>
</feature>